<name>W1RXY0_9GAMM</name>
<dbReference type="PATRIC" id="fig|1208321.3.peg.848"/>
<dbReference type="STRING" id="1208321.D104_04270"/>
<comment type="caution">
    <text evidence="1">The sequence shown here is derived from an EMBL/GenBank/DDBJ whole genome shotgun (WGS) entry which is preliminary data.</text>
</comment>
<keyword evidence="2" id="KW-1185">Reference proteome</keyword>
<accession>W1RXY0</accession>
<dbReference type="Proteomes" id="UP000018857">
    <property type="component" value="Unassembled WGS sequence"/>
</dbReference>
<proteinExistence type="predicted"/>
<dbReference type="AlphaFoldDB" id="W1RXY0"/>
<gene>
    <name evidence="1" type="ORF">D104_04270</name>
</gene>
<evidence type="ECO:0000313" key="1">
    <source>
        <dbReference type="EMBL" id="ETI61685.1"/>
    </source>
</evidence>
<sequence length="111" mass="12394">MQAMPAEVRPMSENMSVAGHDHAQVIAREKTSHSNHKGHEGHHAQGESTNILEACGYCSLLFHLNWMDVKTFELVPLLQSRYPTIVTTTIARKYPALFTSLQPRAPPNKTS</sequence>
<organism evidence="1 2">
    <name type="scientific">Marinomonas profundimaris</name>
    <dbReference type="NCBI Taxonomy" id="1208321"/>
    <lineage>
        <taxon>Bacteria</taxon>
        <taxon>Pseudomonadati</taxon>
        <taxon>Pseudomonadota</taxon>
        <taxon>Gammaproteobacteria</taxon>
        <taxon>Oceanospirillales</taxon>
        <taxon>Oceanospirillaceae</taxon>
        <taxon>Marinomonas</taxon>
    </lineage>
</organism>
<dbReference type="EMBL" id="AYOZ01000005">
    <property type="protein sequence ID" value="ETI61685.1"/>
    <property type="molecule type" value="Genomic_DNA"/>
</dbReference>
<evidence type="ECO:0000313" key="2">
    <source>
        <dbReference type="Proteomes" id="UP000018857"/>
    </source>
</evidence>
<reference evidence="1 2" key="1">
    <citation type="journal article" date="2014" name="Genome Announc.">
        <title>Draft Genome Sequence of Marinomonas sp. Strain D104, a Polycyclic Aromatic Hydrocarbon-Degrading Bacterium from the Deep-Sea Sediment of the Arctic Ocean.</title>
        <authorList>
            <person name="Dong C."/>
            <person name="Bai X."/>
            <person name="Lai Q."/>
            <person name="Xie Y."/>
            <person name="Chen X."/>
            <person name="Shao Z."/>
        </authorList>
    </citation>
    <scope>NUCLEOTIDE SEQUENCE [LARGE SCALE GENOMIC DNA]</scope>
    <source>
        <strain evidence="1 2">D104</strain>
    </source>
</reference>
<protein>
    <submittedName>
        <fullName evidence="1">Uncharacterized protein</fullName>
    </submittedName>
</protein>
<dbReference type="Pfam" id="PF11162">
    <property type="entry name" value="DUF2946"/>
    <property type="match status" value="1"/>
</dbReference>
<dbReference type="InterPro" id="IPR021333">
    <property type="entry name" value="DUF2946"/>
</dbReference>